<accession>A0A101NFE2</accession>
<gene>
    <name evidence="2" type="ORF">AQI88_33680</name>
</gene>
<sequence length="87" mass="9142">MEPARLTASSTKGSVGGQMSGKGRATLLDKFGTPIVGETIVLIDSGSHVGDPLLWGKALSNGYDAVYYGNRKYKPAMAHATVEPSIF</sequence>
<dbReference type="AlphaFoldDB" id="A0A101NFE2"/>
<feature type="region of interest" description="Disordered" evidence="1">
    <location>
        <begin position="1"/>
        <end position="21"/>
    </location>
</feature>
<evidence type="ECO:0000313" key="3">
    <source>
        <dbReference type="Proteomes" id="UP000054241"/>
    </source>
</evidence>
<evidence type="ECO:0000256" key="1">
    <source>
        <dbReference type="SAM" id="MobiDB-lite"/>
    </source>
</evidence>
<organism evidence="2 3">
    <name type="scientific">Streptomyces cellostaticus</name>
    <dbReference type="NCBI Taxonomy" id="67285"/>
    <lineage>
        <taxon>Bacteria</taxon>
        <taxon>Bacillati</taxon>
        <taxon>Actinomycetota</taxon>
        <taxon>Actinomycetes</taxon>
        <taxon>Kitasatosporales</taxon>
        <taxon>Streptomycetaceae</taxon>
        <taxon>Streptomyces</taxon>
    </lineage>
</organism>
<dbReference type="STRING" id="67285.AQI88_33680"/>
<reference evidence="2 3" key="1">
    <citation type="submission" date="2015-10" db="EMBL/GenBank/DDBJ databases">
        <title>Draft genome sequence of Streptomyces cellostaticus DSM 40189, type strain for the species Streptomyces cellostaticus.</title>
        <authorList>
            <person name="Ruckert C."/>
            <person name="Winkler A."/>
            <person name="Kalinowski J."/>
            <person name="Kampfer P."/>
            <person name="Glaeser S."/>
        </authorList>
    </citation>
    <scope>NUCLEOTIDE SEQUENCE [LARGE SCALE GENOMIC DNA]</scope>
    <source>
        <strain evidence="2 3">DSM 40189</strain>
    </source>
</reference>
<dbReference type="EMBL" id="LMWL01000065">
    <property type="protein sequence ID" value="KUM92130.1"/>
    <property type="molecule type" value="Genomic_DNA"/>
</dbReference>
<keyword evidence="3" id="KW-1185">Reference proteome</keyword>
<protein>
    <submittedName>
        <fullName evidence="2">Uncharacterized protein</fullName>
    </submittedName>
</protein>
<name>A0A101NFE2_9ACTN</name>
<proteinExistence type="predicted"/>
<evidence type="ECO:0000313" key="2">
    <source>
        <dbReference type="EMBL" id="KUM92130.1"/>
    </source>
</evidence>
<dbReference type="Proteomes" id="UP000054241">
    <property type="component" value="Unassembled WGS sequence"/>
</dbReference>
<comment type="caution">
    <text evidence="2">The sequence shown here is derived from an EMBL/GenBank/DDBJ whole genome shotgun (WGS) entry which is preliminary data.</text>
</comment>